<dbReference type="CDD" id="cd17324">
    <property type="entry name" value="MFS_NepI_like"/>
    <property type="match status" value="1"/>
</dbReference>
<feature type="transmembrane region" description="Helical" evidence="6">
    <location>
        <begin position="228"/>
        <end position="247"/>
    </location>
</feature>
<comment type="caution">
    <text evidence="8">The sequence shown here is derived from an EMBL/GenBank/DDBJ whole genome shotgun (WGS) entry which is preliminary data.</text>
</comment>
<sequence length="383" mass="38659">MCLGALSLGVSEFAAMGLLPQIAADTGVSMPKAGLTISAYALGVVLGAPLLALAFARCPRRLLLVGLALLIAFGNLASALAPNFLGAFAARLVAGLPHGAYLGTAAMVAASLAPPDRRASAVARVILGLSIANLIGVPLATWIGQLASWRAVFGIVALIALVTAALIRLCLPVIGAGPGIGVRREIRAMLRPQVLLALGTAAIGFGGMFAIYSYIVPTLTEVTGIAKTTVPILLAVFGLGMIAGNMAGGWLSDRGVMRAIGMMLALSVVAQFGFLFTPFSLPLVTVNIFLIGATSMGLGPALQTRLLDVAPDAQMLAASLNHSAFNLANALGAWLGGVVIAAGFGWTSTGAIGAVLTLAGSAVFAASLVLERSETAAATFEAC</sequence>
<feature type="transmembrane region" description="Helical" evidence="6">
    <location>
        <begin position="283"/>
        <end position="302"/>
    </location>
</feature>
<evidence type="ECO:0000259" key="7">
    <source>
        <dbReference type="PROSITE" id="PS50850"/>
    </source>
</evidence>
<keyword evidence="2" id="KW-1003">Cell membrane</keyword>
<dbReference type="InterPro" id="IPR011701">
    <property type="entry name" value="MFS"/>
</dbReference>
<reference evidence="8 9" key="1">
    <citation type="submission" date="2019-03" db="EMBL/GenBank/DDBJ databases">
        <title>Roseomonas sp. a novel Roseomonas species isolated from Sea whip Gorgonian.</title>
        <authorList>
            <person name="Li F."/>
            <person name="Pan X."/>
            <person name="Huang S."/>
            <person name="Li Z."/>
            <person name="Meng B."/>
        </authorList>
    </citation>
    <scope>NUCLEOTIDE SEQUENCE [LARGE SCALE GENOMIC DNA]</scope>
    <source>
        <strain evidence="8 9">M0104</strain>
    </source>
</reference>
<comment type="subcellular location">
    <subcellularLocation>
        <location evidence="1">Cell membrane</location>
        <topology evidence="1">Multi-pass membrane protein</topology>
    </subcellularLocation>
</comment>
<evidence type="ECO:0000256" key="4">
    <source>
        <dbReference type="ARBA" id="ARBA00022989"/>
    </source>
</evidence>
<dbReference type="OrthoDB" id="9788453at2"/>
<protein>
    <submittedName>
        <fullName evidence="8">MFS transporter</fullName>
    </submittedName>
</protein>
<dbReference type="AlphaFoldDB" id="A0A845BAR4"/>
<feature type="transmembrane region" description="Helical" evidence="6">
    <location>
        <begin position="151"/>
        <end position="174"/>
    </location>
</feature>
<dbReference type="Gene3D" id="1.20.1250.20">
    <property type="entry name" value="MFS general substrate transporter like domains"/>
    <property type="match status" value="2"/>
</dbReference>
<dbReference type="InterPro" id="IPR050189">
    <property type="entry name" value="MFS_Efflux_Transporters"/>
</dbReference>
<evidence type="ECO:0000313" key="9">
    <source>
        <dbReference type="Proteomes" id="UP000460715"/>
    </source>
</evidence>
<feature type="transmembrane region" description="Helical" evidence="6">
    <location>
        <begin position="62"/>
        <end position="82"/>
    </location>
</feature>
<feature type="transmembrane region" description="Helical" evidence="6">
    <location>
        <begin position="125"/>
        <end position="145"/>
    </location>
</feature>
<keyword evidence="5 6" id="KW-0472">Membrane</keyword>
<dbReference type="EMBL" id="SNVJ01000002">
    <property type="protein sequence ID" value="MXP62457.1"/>
    <property type="molecule type" value="Genomic_DNA"/>
</dbReference>
<dbReference type="GO" id="GO:0022857">
    <property type="term" value="F:transmembrane transporter activity"/>
    <property type="evidence" value="ECO:0007669"/>
    <property type="project" value="InterPro"/>
</dbReference>
<evidence type="ECO:0000256" key="3">
    <source>
        <dbReference type="ARBA" id="ARBA00022692"/>
    </source>
</evidence>
<feature type="domain" description="Major facilitator superfamily (MFS) profile" evidence="7">
    <location>
        <begin position="1"/>
        <end position="377"/>
    </location>
</feature>
<evidence type="ECO:0000256" key="1">
    <source>
        <dbReference type="ARBA" id="ARBA00004651"/>
    </source>
</evidence>
<accession>A0A845BAR4</accession>
<organism evidence="8 9">
    <name type="scientific">Teichococcus coralli</name>
    <dbReference type="NCBI Taxonomy" id="2545983"/>
    <lineage>
        <taxon>Bacteria</taxon>
        <taxon>Pseudomonadati</taxon>
        <taxon>Pseudomonadota</taxon>
        <taxon>Alphaproteobacteria</taxon>
        <taxon>Acetobacterales</taxon>
        <taxon>Roseomonadaceae</taxon>
        <taxon>Roseomonas</taxon>
    </lineage>
</organism>
<keyword evidence="9" id="KW-1185">Reference proteome</keyword>
<feature type="transmembrane region" description="Helical" evidence="6">
    <location>
        <begin position="34"/>
        <end position="55"/>
    </location>
</feature>
<dbReference type="GO" id="GO:0005886">
    <property type="term" value="C:plasma membrane"/>
    <property type="evidence" value="ECO:0007669"/>
    <property type="project" value="UniProtKB-SubCell"/>
</dbReference>
<name>A0A845BAR4_9PROT</name>
<dbReference type="PANTHER" id="PTHR43124">
    <property type="entry name" value="PURINE EFFLUX PUMP PBUE"/>
    <property type="match status" value="1"/>
</dbReference>
<feature type="transmembrane region" description="Helical" evidence="6">
    <location>
        <begin position="350"/>
        <end position="370"/>
    </location>
</feature>
<dbReference type="Proteomes" id="UP000460715">
    <property type="component" value="Unassembled WGS sequence"/>
</dbReference>
<keyword evidence="3 6" id="KW-0812">Transmembrane</keyword>
<evidence type="ECO:0000256" key="6">
    <source>
        <dbReference type="SAM" id="Phobius"/>
    </source>
</evidence>
<dbReference type="InterPro" id="IPR020846">
    <property type="entry name" value="MFS_dom"/>
</dbReference>
<feature type="transmembrane region" description="Helical" evidence="6">
    <location>
        <begin position="88"/>
        <end position="113"/>
    </location>
</feature>
<gene>
    <name evidence="8" type="ORF">E0493_03695</name>
</gene>
<dbReference type="PROSITE" id="PS50850">
    <property type="entry name" value="MFS"/>
    <property type="match status" value="1"/>
</dbReference>
<evidence type="ECO:0000256" key="2">
    <source>
        <dbReference type="ARBA" id="ARBA00022475"/>
    </source>
</evidence>
<dbReference type="InterPro" id="IPR036259">
    <property type="entry name" value="MFS_trans_sf"/>
</dbReference>
<feature type="transmembrane region" description="Helical" evidence="6">
    <location>
        <begin position="194"/>
        <end position="216"/>
    </location>
</feature>
<dbReference type="SUPFAM" id="SSF103473">
    <property type="entry name" value="MFS general substrate transporter"/>
    <property type="match status" value="1"/>
</dbReference>
<dbReference type="PANTHER" id="PTHR43124:SF3">
    <property type="entry name" value="CHLORAMPHENICOL EFFLUX PUMP RV0191"/>
    <property type="match status" value="1"/>
</dbReference>
<feature type="transmembrane region" description="Helical" evidence="6">
    <location>
        <begin position="323"/>
        <end position="344"/>
    </location>
</feature>
<keyword evidence="4 6" id="KW-1133">Transmembrane helix</keyword>
<evidence type="ECO:0000313" key="8">
    <source>
        <dbReference type="EMBL" id="MXP62457.1"/>
    </source>
</evidence>
<proteinExistence type="predicted"/>
<dbReference type="Pfam" id="PF07690">
    <property type="entry name" value="MFS_1"/>
    <property type="match status" value="1"/>
</dbReference>
<evidence type="ECO:0000256" key="5">
    <source>
        <dbReference type="ARBA" id="ARBA00023136"/>
    </source>
</evidence>